<sequence>MQQGAPTPYNQINAPNDHVCTKGSRKPTYSVALKEEEMVKLAVLNYSDPQLDDEANAFGRKFRDTLQGDGERRAYTNFATGDEESRTLYGSEETVENLRKLKRELDPKGVFGWYNPVR</sequence>
<evidence type="ECO:0000313" key="4">
    <source>
        <dbReference type="Proteomes" id="UP000184330"/>
    </source>
</evidence>
<evidence type="ECO:0000313" key="3">
    <source>
        <dbReference type="EMBL" id="CZR69399.1"/>
    </source>
</evidence>
<dbReference type="GO" id="GO:0016491">
    <property type="term" value="F:oxidoreductase activity"/>
    <property type="evidence" value="ECO:0007669"/>
    <property type="project" value="InterPro"/>
</dbReference>
<dbReference type="Proteomes" id="UP000184330">
    <property type="component" value="Unassembled WGS sequence"/>
</dbReference>
<evidence type="ECO:0000259" key="2">
    <source>
        <dbReference type="Pfam" id="PF08031"/>
    </source>
</evidence>
<dbReference type="STRING" id="576137.A0A1L7XWP5"/>
<dbReference type="InterPro" id="IPR012951">
    <property type="entry name" value="BBE"/>
</dbReference>
<keyword evidence="4" id="KW-1185">Reference proteome</keyword>
<feature type="region of interest" description="Disordered" evidence="1">
    <location>
        <begin position="1"/>
        <end position="24"/>
    </location>
</feature>
<gene>
    <name evidence="3" type="ORF">PAC_19299</name>
</gene>
<reference evidence="3 4" key="1">
    <citation type="submission" date="2016-03" db="EMBL/GenBank/DDBJ databases">
        <authorList>
            <person name="Ploux O."/>
        </authorList>
    </citation>
    <scope>NUCLEOTIDE SEQUENCE [LARGE SCALE GENOMIC DNA]</scope>
    <source>
        <strain evidence="3 4">UAMH 11012</strain>
    </source>
</reference>
<dbReference type="GO" id="GO:0050660">
    <property type="term" value="F:flavin adenine dinucleotide binding"/>
    <property type="evidence" value="ECO:0007669"/>
    <property type="project" value="InterPro"/>
</dbReference>
<dbReference type="InterPro" id="IPR016169">
    <property type="entry name" value="FAD-bd_PCMH_sub2"/>
</dbReference>
<protein>
    <recommendedName>
        <fullName evidence="2">Berberine/berberine-like domain-containing protein</fullName>
    </recommendedName>
</protein>
<name>A0A1L7XWP5_9HELO</name>
<dbReference type="Gene3D" id="3.40.462.20">
    <property type="match status" value="1"/>
</dbReference>
<feature type="domain" description="Berberine/berberine-like" evidence="2">
    <location>
        <begin position="74"/>
        <end position="117"/>
    </location>
</feature>
<dbReference type="OrthoDB" id="415825at2759"/>
<dbReference type="Pfam" id="PF08031">
    <property type="entry name" value="BBE"/>
    <property type="match status" value="1"/>
</dbReference>
<dbReference type="Gene3D" id="3.30.465.10">
    <property type="match status" value="1"/>
</dbReference>
<proteinExistence type="predicted"/>
<accession>A0A1L7XWP5</accession>
<evidence type="ECO:0000256" key="1">
    <source>
        <dbReference type="SAM" id="MobiDB-lite"/>
    </source>
</evidence>
<dbReference type="EMBL" id="FJOG01000070">
    <property type="protein sequence ID" value="CZR69399.1"/>
    <property type="molecule type" value="Genomic_DNA"/>
</dbReference>
<feature type="compositionally biased region" description="Polar residues" evidence="1">
    <location>
        <begin position="1"/>
        <end position="14"/>
    </location>
</feature>
<organism evidence="3 4">
    <name type="scientific">Phialocephala subalpina</name>
    <dbReference type="NCBI Taxonomy" id="576137"/>
    <lineage>
        <taxon>Eukaryota</taxon>
        <taxon>Fungi</taxon>
        <taxon>Dikarya</taxon>
        <taxon>Ascomycota</taxon>
        <taxon>Pezizomycotina</taxon>
        <taxon>Leotiomycetes</taxon>
        <taxon>Helotiales</taxon>
        <taxon>Mollisiaceae</taxon>
        <taxon>Phialocephala</taxon>
        <taxon>Phialocephala fortinii species complex</taxon>
    </lineage>
</organism>
<dbReference type="AlphaFoldDB" id="A0A1L7XWP5"/>